<protein>
    <recommendedName>
        <fullName evidence="5">NAD(P)H oxidase (H2O2-forming)</fullName>
        <ecNumber evidence="5">1.6.3.1</ecNumber>
    </recommendedName>
</protein>
<evidence type="ECO:0000256" key="10">
    <source>
        <dbReference type="ARBA" id="ARBA00022729"/>
    </source>
</evidence>
<evidence type="ECO:0000256" key="18">
    <source>
        <dbReference type="ARBA" id="ARBA00023180"/>
    </source>
</evidence>
<keyword evidence="19" id="KW-0376">Hydrogen peroxide</keyword>
<dbReference type="GO" id="GO:0016324">
    <property type="term" value="C:apical plasma membrane"/>
    <property type="evidence" value="ECO:0007669"/>
    <property type="project" value="UniProtKB-SubCell"/>
</dbReference>
<feature type="domain" description="EF-hand" evidence="23">
    <location>
        <begin position="856"/>
        <end position="891"/>
    </location>
</feature>
<accession>A0AAX7U366</accession>
<dbReference type="InterPro" id="IPR017927">
    <property type="entry name" value="FAD-bd_FR_type"/>
</dbReference>
<evidence type="ECO:0000256" key="8">
    <source>
        <dbReference type="ARBA" id="ARBA00022692"/>
    </source>
</evidence>
<keyword evidence="18" id="KW-0325">Glycoprotein</keyword>
<comment type="pathway">
    <text evidence="3">Hormone biosynthesis; thyroid hormone biosynthesis.</text>
</comment>
<dbReference type="GO" id="GO:0006979">
    <property type="term" value="P:response to oxidative stress"/>
    <property type="evidence" value="ECO:0007669"/>
    <property type="project" value="InterPro"/>
</dbReference>
<dbReference type="InterPro" id="IPR019791">
    <property type="entry name" value="Haem_peroxidase_animal"/>
</dbReference>
<keyword evidence="26" id="KW-1185">Reference proteome</keyword>
<dbReference type="GO" id="GO:0042742">
    <property type="term" value="P:defense response to bacterium"/>
    <property type="evidence" value="ECO:0007669"/>
    <property type="project" value="UniProtKB-ARBA"/>
</dbReference>
<dbReference type="SUPFAM" id="SSF47473">
    <property type="entry name" value="EF-hand"/>
    <property type="match status" value="1"/>
</dbReference>
<keyword evidence="12" id="KW-0274">FAD</keyword>
<organism evidence="25 26">
    <name type="scientific">Astatotilapia calliptera</name>
    <name type="common">Eastern happy</name>
    <name type="synonym">Chromis callipterus</name>
    <dbReference type="NCBI Taxonomy" id="8154"/>
    <lineage>
        <taxon>Eukaryota</taxon>
        <taxon>Metazoa</taxon>
        <taxon>Chordata</taxon>
        <taxon>Craniata</taxon>
        <taxon>Vertebrata</taxon>
        <taxon>Euteleostomi</taxon>
        <taxon>Actinopterygii</taxon>
        <taxon>Neopterygii</taxon>
        <taxon>Teleostei</taxon>
        <taxon>Neoteleostei</taxon>
        <taxon>Acanthomorphata</taxon>
        <taxon>Ovalentaria</taxon>
        <taxon>Cichlomorphae</taxon>
        <taxon>Cichliformes</taxon>
        <taxon>Cichlidae</taxon>
        <taxon>African cichlids</taxon>
        <taxon>Pseudocrenilabrinae</taxon>
        <taxon>Haplochromini</taxon>
        <taxon>Astatotilapia</taxon>
    </lineage>
</organism>
<comment type="catalytic activity">
    <reaction evidence="20">
        <text>NADH + O2 + H(+) = H2O2 + NAD(+)</text>
        <dbReference type="Rhea" id="RHEA:11264"/>
        <dbReference type="ChEBI" id="CHEBI:15378"/>
        <dbReference type="ChEBI" id="CHEBI:15379"/>
        <dbReference type="ChEBI" id="CHEBI:16240"/>
        <dbReference type="ChEBI" id="CHEBI:57540"/>
        <dbReference type="ChEBI" id="CHEBI:57945"/>
        <dbReference type="EC" id="1.6.3.1"/>
    </reaction>
</comment>
<dbReference type="SUPFAM" id="SSF52343">
    <property type="entry name" value="Ferredoxin reductase-like, C-terminal NADP-linked domain"/>
    <property type="match status" value="1"/>
</dbReference>
<dbReference type="Pfam" id="PF08022">
    <property type="entry name" value="FAD_binding_8"/>
    <property type="match status" value="1"/>
</dbReference>
<dbReference type="GO" id="GO:0042744">
    <property type="term" value="P:hydrogen peroxide catabolic process"/>
    <property type="evidence" value="ECO:0007669"/>
    <property type="project" value="UniProtKB-KW"/>
</dbReference>
<dbReference type="SUPFAM" id="SSF48113">
    <property type="entry name" value="Heme-dependent peroxidases"/>
    <property type="match status" value="1"/>
</dbReference>
<dbReference type="GeneTree" id="ENSGT00940000163963"/>
<dbReference type="PANTHER" id="PTHR11972:SF175">
    <property type="entry name" value="NAD(P)H OXIDASE (H2O2-FORMING)"/>
    <property type="match status" value="1"/>
</dbReference>
<evidence type="ECO:0000256" key="7">
    <source>
        <dbReference type="ARBA" id="ARBA00022630"/>
    </source>
</evidence>
<dbReference type="PROSITE" id="PS50222">
    <property type="entry name" value="EF_HAND_2"/>
    <property type="match status" value="2"/>
</dbReference>
<keyword evidence="16" id="KW-0560">Oxidoreductase</keyword>
<keyword evidence="19" id="KW-0575">Peroxidase</keyword>
<dbReference type="SFLD" id="SFLDG01168">
    <property type="entry name" value="Ferric_reductase_subgroup_(FRE"/>
    <property type="match status" value="1"/>
</dbReference>
<feature type="transmembrane region" description="Helical" evidence="22">
    <location>
        <begin position="976"/>
        <end position="994"/>
    </location>
</feature>
<dbReference type="SFLD" id="SFLDS00052">
    <property type="entry name" value="Ferric_Reductase_Domain"/>
    <property type="match status" value="1"/>
</dbReference>
<dbReference type="SFLD" id="SFLDG01169">
    <property type="entry name" value="NADPH_oxidase_subgroup_(NOX)"/>
    <property type="match status" value="2"/>
</dbReference>
<evidence type="ECO:0000256" key="3">
    <source>
        <dbReference type="ARBA" id="ARBA00005197"/>
    </source>
</evidence>
<keyword evidence="13" id="KW-0106">Calcium</keyword>
<dbReference type="PROSITE" id="PS51384">
    <property type="entry name" value="FAD_FR"/>
    <property type="match status" value="1"/>
</dbReference>
<dbReference type="CDD" id="cd00051">
    <property type="entry name" value="EFh"/>
    <property type="match status" value="2"/>
</dbReference>
<evidence type="ECO:0000256" key="9">
    <source>
        <dbReference type="ARBA" id="ARBA00022723"/>
    </source>
</evidence>
<evidence type="ECO:0000259" key="23">
    <source>
        <dbReference type="PROSITE" id="PS50222"/>
    </source>
</evidence>
<comment type="similarity">
    <text evidence="4">In the N-terminal section; belongs to the peroxidase family.</text>
</comment>
<evidence type="ECO:0000256" key="12">
    <source>
        <dbReference type="ARBA" id="ARBA00022827"/>
    </source>
</evidence>
<dbReference type="InterPro" id="IPR037120">
    <property type="entry name" value="Haem_peroxidase_sf_animal"/>
</dbReference>
<reference evidence="25" key="3">
    <citation type="submission" date="2025-09" db="UniProtKB">
        <authorList>
            <consortium name="Ensembl"/>
        </authorList>
    </citation>
    <scope>IDENTIFICATION</scope>
</reference>
<keyword evidence="15 22" id="KW-1133">Transmembrane helix</keyword>
<dbReference type="Ensembl" id="ENSACLT00000078641.1">
    <property type="protein sequence ID" value="ENSACLP00000064118.1"/>
    <property type="gene ID" value="ENSACLG00000009298.2"/>
</dbReference>
<dbReference type="SUPFAM" id="SSF63380">
    <property type="entry name" value="Riboflavin synthase domain-like"/>
    <property type="match status" value="1"/>
</dbReference>
<comment type="subcellular location">
    <subcellularLocation>
        <location evidence="2">Apical cell membrane</location>
        <topology evidence="2">Multi-pass membrane protein</topology>
    </subcellularLocation>
</comment>
<dbReference type="PROSITE" id="PS50292">
    <property type="entry name" value="PEROXIDASE_3"/>
    <property type="match status" value="1"/>
</dbReference>
<dbReference type="GO" id="GO:0009653">
    <property type="term" value="P:anatomical structure morphogenesis"/>
    <property type="evidence" value="ECO:0007669"/>
    <property type="project" value="UniProtKB-ARBA"/>
</dbReference>
<dbReference type="CDD" id="cd09820">
    <property type="entry name" value="dual_peroxidase_like"/>
    <property type="match status" value="1"/>
</dbReference>
<dbReference type="InterPro" id="IPR002048">
    <property type="entry name" value="EF_hand_dom"/>
</dbReference>
<evidence type="ECO:0000259" key="24">
    <source>
        <dbReference type="PROSITE" id="PS51384"/>
    </source>
</evidence>
<dbReference type="InterPro" id="IPR013121">
    <property type="entry name" value="Fe_red_NAD-bd_6"/>
</dbReference>
<keyword evidence="8 22" id="KW-0812">Transmembrane</keyword>
<keyword evidence="10" id="KW-0732">Signal</keyword>
<evidence type="ECO:0000256" key="17">
    <source>
        <dbReference type="ARBA" id="ARBA00023136"/>
    </source>
</evidence>
<dbReference type="GO" id="GO:0043020">
    <property type="term" value="C:NADPH oxidase complex"/>
    <property type="evidence" value="ECO:0007669"/>
    <property type="project" value="TreeGrafter"/>
</dbReference>
<dbReference type="Gene3D" id="1.10.640.10">
    <property type="entry name" value="Haem peroxidase domain superfamily, animal type"/>
    <property type="match status" value="1"/>
</dbReference>
<dbReference type="GO" id="GO:0016175">
    <property type="term" value="F:superoxide-generating NAD(P)H oxidase activity"/>
    <property type="evidence" value="ECO:0007669"/>
    <property type="project" value="UniProtKB-ARBA"/>
</dbReference>
<evidence type="ECO:0000256" key="6">
    <source>
        <dbReference type="ARBA" id="ARBA00022534"/>
    </source>
</evidence>
<feature type="transmembrane region" description="Helical" evidence="22">
    <location>
        <begin position="1094"/>
        <end position="1117"/>
    </location>
</feature>
<evidence type="ECO:0000313" key="25">
    <source>
        <dbReference type="Ensembl" id="ENSACLP00000064118.1"/>
    </source>
</evidence>
<sequence length="1424" mass="163272">KGNTSYLHSVFTSQYSTTPLGRILRSHCEITWEVPRFDGWYNSLGYPRRGAVGTHLMRLVPAHYSDGVYHPVQEPLLPNPRRLSRLLAEGPSGLPSTRNQTVLSLFFGYHVTFEIFDSRTPGCPPEFMHIPVPKGDPVFDPTASGKVLLLFQRGPWDKESGQSPSNPRIQVNLVTAWIDGSSIYGPSTSWSDSRRSFSGGLLTSGSEWNMPKKGGRQMWSAADPSTREAVAEGLYELGNAWANENVFTAAEGIIWFRYHNHIASKLHNNHPEWSDEELFQNARKTVVATFQNIALYEWLPAYLNGKKLPPYPGYQKFVDPGISPEFQAAAIRFGITMAPPGVYMRNRTCHFREIINIDGSTSPAMRLCNSFWKRQEVNMKKSQDVDDLLMGMASQIAEREDNIVVEDLRDFMYGPLRFTRTDLVAMTIQRGRDFGLRSYTEIRKALDLPPVNKFEDINPELNHTNPQLLRDIAELYDGDISKLELFPGGLLETLDGPGPVFSAIVLDQFERIRNGDRFWFENKQNGLFTDKEIQAIRSVTYRDVLIAVTSAEASHIQNNVFFWKDGDPCPQPTQLNASMLHSCTNATKLDYFDGSRAGFGIFVIVMFLFPVVSFLVASTVAYLRKYRYRKFQRRRKAGDRTDEPAVGLSAYEWQGHKKQLQPVSVEIDEKRRLQVCDRSGTAHRCINLRNQDYLDVVLSNDCQQKALLLKVPKEYDLVLFFDEEGKRMEFVRQLRPEVTDVRPEVRVREMREKGLLKEALTRQQRAQIVETFIRHAFSKVLEIEKCDAGDMSGISHKKAREVLQCELTALEFADALGLKSDSLFVDSMFTLADKDGNGYLSFQEFLDVIVIFMKGSPEEKSKLMFSMNDIGETGFLSKEEFARMLRSFIEISNGALSKSQAEDGIKAMMQAAGFDDKEKISWEDFHFLLRDHEKELQFAQLNVKGWRKFYYGLQSVSTGVPETSMVGIIVSRGSAAAISFLFPYMLLTVCRNLITLCRETFLNRYIPFDAAIDFHRFMAMSAIILSSRYLWEGWSRFDVCLCLACFPFRSELPPKWYWWFFQTVPGMTGVLLLFAFAFMYVFASHYFRRISFRAFWITHYLYVAVYILVIIHGSFALLQEPRFHIYLIPPGLLFLLDKLISLSRKKVEIPVIRAELLPSGVTHLEFKRPQGFVYRSGQWVRIACLMLGTDEYHPFTLTSAPHEETLSLHIRAVGPWTSQLRDYFHGTGIHLSLHPKLYLDGPFGEGHQEWIDFEVSVLVGGGIGVTPFTSILKDLVFKSSVKSKVLCKKVYFIWVTRTQRQFEWVSDIIREVEEMDTQDLVSVHTYITQVAEKFDLRTTMLYVCERHFQKVWNRSLFTGLRSVTHFGRPPFVSFFSSLQEVHPEVGKIGVFSCGPPGLTKNVEKACQQMNKRDQAHFIHHYENF</sequence>
<keyword evidence="7" id="KW-0285">Flavoprotein</keyword>
<dbReference type="GO" id="GO:0004601">
    <property type="term" value="F:peroxidase activity"/>
    <property type="evidence" value="ECO:0007669"/>
    <property type="project" value="InterPro"/>
</dbReference>
<dbReference type="InterPro" id="IPR018247">
    <property type="entry name" value="EF_Hand_1_Ca_BS"/>
</dbReference>
<feature type="transmembrane region" description="Helical" evidence="22">
    <location>
        <begin position="597"/>
        <end position="623"/>
    </location>
</feature>
<evidence type="ECO:0000313" key="26">
    <source>
        <dbReference type="Proteomes" id="UP000265100"/>
    </source>
</evidence>
<evidence type="ECO:0000256" key="2">
    <source>
        <dbReference type="ARBA" id="ARBA00004424"/>
    </source>
</evidence>
<dbReference type="EC" id="1.6.3.1" evidence="5"/>
<dbReference type="GO" id="GO:0005509">
    <property type="term" value="F:calcium ion binding"/>
    <property type="evidence" value="ECO:0007669"/>
    <property type="project" value="InterPro"/>
</dbReference>
<dbReference type="PRINTS" id="PR00457">
    <property type="entry name" value="ANPEROXIDASE"/>
</dbReference>
<dbReference type="FunFam" id="1.10.640.10:FF:000004">
    <property type="entry name" value="Dual oxidase 2"/>
    <property type="match status" value="1"/>
</dbReference>
<evidence type="ECO:0000256" key="16">
    <source>
        <dbReference type="ARBA" id="ARBA00023002"/>
    </source>
</evidence>
<evidence type="ECO:0000256" key="19">
    <source>
        <dbReference type="ARBA" id="ARBA00023324"/>
    </source>
</evidence>
<dbReference type="InterPro" id="IPR011992">
    <property type="entry name" value="EF-hand-dom_pair"/>
</dbReference>
<evidence type="ECO:0000256" key="1">
    <source>
        <dbReference type="ARBA" id="ARBA00003796"/>
    </source>
</evidence>
<dbReference type="Gene3D" id="3.40.50.80">
    <property type="entry name" value="Nucleotide-binding domain of ferredoxin-NADP reductase (FNR) module"/>
    <property type="match status" value="1"/>
</dbReference>
<keyword evidence="6" id="KW-0893">Thyroid hormones biosynthesis</keyword>
<evidence type="ECO:0000256" key="11">
    <source>
        <dbReference type="ARBA" id="ARBA00022737"/>
    </source>
</evidence>
<keyword evidence="9" id="KW-0479">Metal-binding</keyword>
<proteinExistence type="inferred from homology"/>
<evidence type="ECO:0000256" key="15">
    <source>
        <dbReference type="ARBA" id="ARBA00022989"/>
    </source>
</evidence>
<dbReference type="Gene3D" id="2.40.30.10">
    <property type="entry name" value="Translation factors"/>
    <property type="match status" value="1"/>
</dbReference>
<dbReference type="InterPro" id="IPR013112">
    <property type="entry name" value="FAD-bd_8"/>
</dbReference>
<evidence type="ECO:0000256" key="22">
    <source>
        <dbReference type="SAM" id="Phobius"/>
    </source>
</evidence>
<dbReference type="Gene3D" id="1.10.238.10">
    <property type="entry name" value="EF-hand"/>
    <property type="match status" value="1"/>
</dbReference>
<dbReference type="FunFam" id="2.40.30.10:FF:000059">
    <property type="entry name" value="dual oxidase isoform X1"/>
    <property type="match status" value="1"/>
</dbReference>
<dbReference type="InterPro" id="IPR050369">
    <property type="entry name" value="RBOH/FRE"/>
</dbReference>
<dbReference type="InterPro" id="IPR017938">
    <property type="entry name" value="Riboflavin_synthase-like_b-brl"/>
</dbReference>
<evidence type="ECO:0000256" key="14">
    <source>
        <dbReference type="ARBA" id="ARBA00022857"/>
    </source>
</evidence>
<feature type="domain" description="EF-hand" evidence="23">
    <location>
        <begin position="820"/>
        <end position="855"/>
    </location>
</feature>
<dbReference type="GO" id="GO:0042446">
    <property type="term" value="P:hormone biosynthetic process"/>
    <property type="evidence" value="ECO:0007669"/>
    <property type="project" value="UniProtKB-KW"/>
</dbReference>
<evidence type="ECO:0000256" key="13">
    <source>
        <dbReference type="ARBA" id="ARBA00022837"/>
    </source>
</evidence>
<evidence type="ECO:0000256" key="5">
    <source>
        <dbReference type="ARBA" id="ARBA00012698"/>
    </source>
</evidence>
<dbReference type="Pfam" id="PF00036">
    <property type="entry name" value="EF-hand_1"/>
    <property type="match status" value="1"/>
</dbReference>
<evidence type="ECO:0000256" key="4">
    <source>
        <dbReference type="ARBA" id="ARBA00005644"/>
    </source>
</evidence>
<dbReference type="SMART" id="SM00054">
    <property type="entry name" value="EFh"/>
    <property type="match status" value="2"/>
</dbReference>
<comment type="catalytic activity">
    <reaction evidence="21">
        <text>NADPH + O2 + H(+) = H2O2 + NADP(+)</text>
        <dbReference type="Rhea" id="RHEA:11260"/>
        <dbReference type="ChEBI" id="CHEBI:15378"/>
        <dbReference type="ChEBI" id="CHEBI:15379"/>
        <dbReference type="ChEBI" id="CHEBI:16240"/>
        <dbReference type="ChEBI" id="CHEBI:57783"/>
        <dbReference type="ChEBI" id="CHEBI:58349"/>
        <dbReference type="EC" id="1.6.3.1"/>
    </reaction>
</comment>
<dbReference type="GO" id="GO:0020037">
    <property type="term" value="F:heme binding"/>
    <property type="evidence" value="ECO:0007669"/>
    <property type="project" value="InterPro"/>
</dbReference>
<dbReference type="InterPro" id="IPR010255">
    <property type="entry name" value="Haem_peroxidase_sf"/>
</dbReference>
<feature type="transmembrane region" description="Helical" evidence="22">
    <location>
        <begin position="1056"/>
        <end position="1082"/>
    </location>
</feature>
<keyword evidence="11" id="KW-0677">Repeat</keyword>
<evidence type="ECO:0000256" key="21">
    <source>
        <dbReference type="ARBA" id="ARBA00048762"/>
    </source>
</evidence>
<dbReference type="PANTHER" id="PTHR11972">
    <property type="entry name" value="NADPH OXIDASE"/>
    <property type="match status" value="1"/>
</dbReference>
<dbReference type="Pfam" id="PF08030">
    <property type="entry name" value="NAD_binding_6"/>
    <property type="match status" value="1"/>
</dbReference>
<dbReference type="Proteomes" id="UP000265100">
    <property type="component" value="Chromosome 7"/>
</dbReference>
<dbReference type="GO" id="GO:0042554">
    <property type="term" value="P:superoxide anion generation"/>
    <property type="evidence" value="ECO:0007669"/>
    <property type="project" value="TreeGrafter"/>
</dbReference>
<feature type="domain" description="FAD-binding FR-type" evidence="24">
    <location>
        <begin position="1144"/>
        <end position="1249"/>
    </location>
</feature>
<reference evidence="25" key="2">
    <citation type="submission" date="2025-08" db="UniProtKB">
        <authorList>
            <consortium name="Ensembl"/>
        </authorList>
    </citation>
    <scope>IDENTIFICATION</scope>
</reference>
<reference evidence="25" key="1">
    <citation type="submission" date="2018-05" db="EMBL/GenBank/DDBJ databases">
        <authorList>
            <person name="Datahose"/>
        </authorList>
    </citation>
    <scope>NUCLEOTIDE SEQUENCE</scope>
</reference>
<comment type="function">
    <text evidence="1">Generates hydrogen peroxide which is required for the activity of thyroid peroxidase/TPO and lactoperoxidase/LPO. Plays a role in thyroid hormones synthesis and lactoperoxidase-mediated antimicrobial defense at the surface of mucosa. May have its own peroxidase activity through its N-terminal peroxidase-like domain.</text>
</comment>
<keyword evidence="17 22" id="KW-0472">Membrane</keyword>
<dbReference type="CDD" id="cd06186">
    <property type="entry name" value="NOX_Duox_like_FAD_NADP"/>
    <property type="match status" value="1"/>
</dbReference>
<keyword evidence="14" id="KW-0521">NADP</keyword>
<dbReference type="InterPro" id="IPR034821">
    <property type="entry name" value="DUOX_peroxidase"/>
</dbReference>
<dbReference type="InterPro" id="IPR039261">
    <property type="entry name" value="FNR_nucleotide-bd"/>
</dbReference>
<evidence type="ECO:0000256" key="20">
    <source>
        <dbReference type="ARBA" id="ARBA00047455"/>
    </source>
</evidence>
<dbReference type="GO" id="GO:0016174">
    <property type="term" value="F:NAD(P)H oxidase H2O2-forming activity"/>
    <property type="evidence" value="ECO:0007669"/>
    <property type="project" value="UniProtKB-EC"/>
</dbReference>
<dbReference type="PROSITE" id="PS00018">
    <property type="entry name" value="EF_HAND_1"/>
    <property type="match status" value="1"/>
</dbReference>
<dbReference type="FunFam" id="3.40.50.80:FF:000006">
    <property type="entry name" value="Dual oxidase 2"/>
    <property type="match status" value="1"/>
</dbReference>
<name>A0AAX7U366_ASTCA</name>
<dbReference type="Pfam" id="PF03098">
    <property type="entry name" value="An_peroxidase"/>
    <property type="match status" value="1"/>
</dbReference>